<keyword evidence="3" id="KW-1185">Reference proteome</keyword>
<dbReference type="EMBL" id="CP032630">
    <property type="protein sequence ID" value="AYF99372.1"/>
    <property type="molecule type" value="Genomic_DNA"/>
</dbReference>
<name>A0A387B6U9_9MICO</name>
<dbReference type="AlphaFoldDB" id="A0A387B6U9"/>
<organism evidence="2 3">
    <name type="scientific">Protaetiibacter intestinalis</name>
    <dbReference type="NCBI Taxonomy" id="2419774"/>
    <lineage>
        <taxon>Bacteria</taxon>
        <taxon>Bacillati</taxon>
        <taxon>Actinomycetota</taxon>
        <taxon>Actinomycetes</taxon>
        <taxon>Micrococcales</taxon>
        <taxon>Microbacteriaceae</taxon>
        <taxon>Protaetiibacter</taxon>
    </lineage>
</organism>
<feature type="domain" description="DUF1990" evidence="1">
    <location>
        <begin position="114"/>
        <end position="204"/>
    </location>
</feature>
<reference evidence="3" key="1">
    <citation type="submission" date="2018-09" db="EMBL/GenBank/DDBJ databases">
        <title>Genome sequencing of strain 2DFWR-13.</title>
        <authorList>
            <person name="Heo J."/>
            <person name="Kim S.-J."/>
            <person name="Kwon S.-W."/>
        </authorList>
    </citation>
    <scope>NUCLEOTIDE SEQUENCE [LARGE SCALE GENOMIC DNA]</scope>
    <source>
        <strain evidence="3">2DFWR-13</strain>
    </source>
</reference>
<accession>A0A387B6U9</accession>
<dbReference type="Proteomes" id="UP000278886">
    <property type="component" value="Chromosome"/>
</dbReference>
<evidence type="ECO:0000313" key="2">
    <source>
        <dbReference type="EMBL" id="AYF99372.1"/>
    </source>
</evidence>
<evidence type="ECO:0000313" key="3">
    <source>
        <dbReference type="Proteomes" id="UP000278886"/>
    </source>
</evidence>
<dbReference type="InterPro" id="IPR018960">
    <property type="entry name" value="DUF1990"/>
</dbReference>
<sequence length="213" mass="23431">MWRIPVTYGAVGATQAPDLLQYPPHGYRPIERTVRIGHGPDRWEYAWMRVMSWGVQRGAGFHVTPVESPPAATDASYTPVAFDAAGNPVAPATVGAGGETLYTPEGDAIVRAGDTGMLRAPFWPKEFPVRVVYVVDEPTRRGAAFGTLPGHPLAGEELFVVERRDDESVWFTVRIFSRPASGFWRAVLPALRLVQAMLVRRYLHELAGPLPTP</sequence>
<dbReference type="PIRSF" id="PIRSF010260">
    <property type="entry name" value="UCP010260"/>
    <property type="match status" value="1"/>
</dbReference>
<dbReference type="InterPro" id="IPR014457">
    <property type="entry name" value="UCP010260"/>
</dbReference>
<evidence type="ECO:0000259" key="1">
    <source>
        <dbReference type="Pfam" id="PF09348"/>
    </source>
</evidence>
<dbReference type="KEGG" id="lyd:D7I47_00450"/>
<protein>
    <submittedName>
        <fullName evidence="2">DUF1990 domain-containing protein</fullName>
    </submittedName>
</protein>
<feature type="domain" description="DUF1990" evidence="1">
    <location>
        <begin position="7"/>
        <end position="73"/>
    </location>
</feature>
<dbReference type="PANTHER" id="PTHR34202">
    <property type="entry name" value="UPF0548 PROTEIN"/>
    <property type="match status" value="1"/>
</dbReference>
<proteinExistence type="predicted"/>
<gene>
    <name evidence="2" type="ORF">D7I47_00450</name>
</gene>
<dbReference type="PANTHER" id="PTHR34202:SF1">
    <property type="entry name" value="UPF0548 PROTEIN"/>
    <property type="match status" value="1"/>
</dbReference>
<dbReference type="Pfam" id="PF09348">
    <property type="entry name" value="DUF1990"/>
    <property type="match status" value="2"/>
</dbReference>
<dbReference type="OrthoDB" id="120660at2"/>